<organism evidence="4 5">
    <name type="scientific">Helicobacter anseris</name>
    <dbReference type="NCBI Taxonomy" id="375926"/>
    <lineage>
        <taxon>Bacteria</taxon>
        <taxon>Pseudomonadati</taxon>
        <taxon>Campylobacterota</taxon>
        <taxon>Epsilonproteobacteria</taxon>
        <taxon>Campylobacterales</taxon>
        <taxon>Helicobacteraceae</taxon>
        <taxon>Helicobacter</taxon>
    </lineage>
</organism>
<accession>A0A3D8JAN0</accession>
<keyword evidence="1" id="KW-0813">Transport</keyword>
<dbReference type="AlphaFoldDB" id="A0A3D8JAN0"/>
<sequence length="735" mass="83660">MLEKITQQKSLKGIFWIVGILMTTILIYFSANLGKEVPPLPKVVKTTDGKVLYTQEDIIAGKGYFQQFGLMGYGTLLGMGSYMGPDFTTEMMHKKITDLYEIISNEIYQKNFENISDEQKAIVKTKVIADVKGVKLNENEVFYTSQSTRAFKNTEKYMMDFLVNGNEKWGYKGKIIKEEEAKAIVAFFDWSTLVATTNRPDKEITWSNNWPYEPLIDQNATWELQSISLWEWLWLWPLTILILWIGYEYLIKLKSNDTETLAEPLQITSVFKSQEKLLKYVPIVALFSLIQLVLGGYLAHIYANPSEDFIISQDILPFNVVRQLHINLAIIWVTIGWLVGGLFIAPLVSGKDLKFPKLVDVLWIALLVVGGGGLIGIYLGTQGYLRETWFWLGSEGREYLELGRIWDIGLLIGLVFWFGMVFSTIRKAKQDILVGTIIWSAFGIATLYISGMMPIHKIIPNFTVDDYYRWWVVHLWVELTFEMFAAGVIAFLSVALGLVKKSIATRVMLFELVLIVLTGILGVGHHYWWQGTDSHWIAIGGIFSALEPLPLVILMIEAIKEQKHIKAMGKKFDWGVPFLWLAGSAFLNWFGAGWLGMVINTPIINYYSHGTYLIIPHGHVAMLGAFGFIAYAFIYMTARANALVKGLEWSDSASKLGFWLLTLGVVLYSVPTLIIGFHQTQVAFEQGYYFARLRETLEAVDMWIWFRILPDSMMIAGGLIVFIDLVKKIYFSKKA</sequence>
<dbReference type="Proteomes" id="UP000256695">
    <property type="component" value="Unassembled WGS sequence"/>
</dbReference>
<dbReference type="GO" id="GO:0004129">
    <property type="term" value="F:cytochrome-c oxidase activity"/>
    <property type="evidence" value="ECO:0007669"/>
    <property type="project" value="InterPro"/>
</dbReference>
<name>A0A3D8JAN0_9HELI</name>
<dbReference type="InterPro" id="IPR023616">
    <property type="entry name" value="Cyt_c_oxase-like_su1_dom"/>
</dbReference>
<feature type="transmembrane region" description="Helical" evidence="2">
    <location>
        <begin position="471"/>
        <end position="496"/>
    </location>
</feature>
<dbReference type="PANTHER" id="PTHR10422:SF38">
    <property type="entry name" value="CYTOCHROME B SUBUNIT OF NITRIC OXIDE REDUCTASE"/>
    <property type="match status" value="1"/>
</dbReference>
<dbReference type="Pfam" id="PF22085">
    <property type="entry name" value="NorB_cytochrome_c-like"/>
    <property type="match status" value="1"/>
</dbReference>
<dbReference type="PROSITE" id="PS50855">
    <property type="entry name" value="COX1"/>
    <property type="match status" value="1"/>
</dbReference>
<dbReference type="GO" id="GO:0016020">
    <property type="term" value="C:membrane"/>
    <property type="evidence" value="ECO:0007669"/>
    <property type="project" value="InterPro"/>
</dbReference>
<feature type="transmembrane region" description="Helical" evidence="2">
    <location>
        <begin position="577"/>
        <end position="599"/>
    </location>
</feature>
<dbReference type="GO" id="GO:0009060">
    <property type="term" value="P:aerobic respiration"/>
    <property type="evidence" value="ECO:0007669"/>
    <property type="project" value="InterPro"/>
</dbReference>
<feature type="transmembrane region" description="Helical" evidence="2">
    <location>
        <begin position="12"/>
        <end position="31"/>
    </location>
</feature>
<feature type="domain" description="Cytochrome oxidase subunit I profile" evidence="3">
    <location>
        <begin position="233"/>
        <end position="677"/>
    </location>
</feature>
<feature type="transmembrane region" description="Helical" evidence="2">
    <location>
        <begin position="535"/>
        <end position="556"/>
    </location>
</feature>
<feature type="transmembrane region" description="Helical" evidence="2">
    <location>
        <begin position="280"/>
        <end position="303"/>
    </location>
</feature>
<keyword evidence="2" id="KW-0472">Membrane</keyword>
<keyword evidence="2" id="KW-1133">Transmembrane helix</keyword>
<dbReference type="InterPro" id="IPR054309">
    <property type="entry name" value="NorB_cytochrome_c-like"/>
</dbReference>
<feature type="transmembrane region" description="Helical" evidence="2">
    <location>
        <begin position="232"/>
        <end position="251"/>
    </location>
</feature>
<dbReference type="EMBL" id="NXLX01000004">
    <property type="protein sequence ID" value="RDU74225.1"/>
    <property type="molecule type" value="Genomic_DNA"/>
</dbReference>
<keyword evidence="2" id="KW-0812">Transmembrane</keyword>
<dbReference type="GO" id="GO:0020037">
    <property type="term" value="F:heme binding"/>
    <property type="evidence" value="ECO:0007669"/>
    <property type="project" value="InterPro"/>
</dbReference>
<keyword evidence="1" id="KW-0249">Electron transport</keyword>
<comment type="caution">
    <text evidence="4">The sequence shown here is derived from an EMBL/GenBank/DDBJ whole genome shotgun (WGS) entry which is preliminary data.</text>
</comment>
<keyword evidence="1" id="KW-0679">Respiratory chain</keyword>
<evidence type="ECO:0000256" key="1">
    <source>
        <dbReference type="ARBA" id="ARBA00022660"/>
    </source>
</evidence>
<feature type="transmembrane region" description="Helical" evidence="2">
    <location>
        <begin position="361"/>
        <end position="385"/>
    </location>
</feature>
<protein>
    <submittedName>
        <fullName evidence="4">Nitric oxide reductase</fullName>
    </submittedName>
</protein>
<feature type="transmembrane region" description="Helical" evidence="2">
    <location>
        <begin position="432"/>
        <end position="451"/>
    </location>
</feature>
<feature type="transmembrane region" description="Helical" evidence="2">
    <location>
        <begin position="323"/>
        <end position="349"/>
    </location>
</feature>
<feature type="transmembrane region" description="Helical" evidence="2">
    <location>
        <begin position="656"/>
        <end position="677"/>
    </location>
</feature>
<feature type="transmembrane region" description="Helical" evidence="2">
    <location>
        <begin position="704"/>
        <end position="726"/>
    </location>
</feature>
<dbReference type="OrthoDB" id="9767153at2"/>
<keyword evidence="5" id="KW-1185">Reference proteome</keyword>
<dbReference type="PANTHER" id="PTHR10422">
    <property type="entry name" value="CYTOCHROME C OXIDASE SUBUNIT 1"/>
    <property type="match status" value="1"/>
</dbReference>
<dbReference type="Gene3D" id="1.20.210.10">
    <property type="entry name" value="Cytochrome c oxidase-like, subunit I domain"/>
    <property type="match status" value="1"/>
</dbReference>
<dbReference type="RefSeq" id="WP_115578733.1">
    <property type="nucleotide sequence ID" value="NZ_NXLX01000004.1"/>
</dbReference>
<dbReference type="SUPFAM" id="SSF81442">
    <property type="entry name" value="Cytochrome c oxidase subunit I-like"/>
    <property type="match status" value="1"/>
</dbReference>
<evidence type="ECO:0000313" key="5">
    <source>
        <dbReference type="Proteomes" id="UP000256695"/>
    </source>
</evidence>
<dbReference type="InterPro" id="IPR036927">
    <property type="entry name" value="Cyt_c_oxase-like_su1_sf"/>
</dbReference>
<gene>
    <name evidence="4" type="ORF">CQA57_02870</name>
</gene>
<feature type="transmembrane region" description="Helical" evidence="2">
    <location>
        <begin position="508"/>
        <end position="529"/>
    </location>
</feature>
<dbReference type="Pfam" id="PF00115">
    <property type="entry name" value="COX1"/>
    <property type="match status" value="1"/>
</dbReference>
<evidence type="ECO:0000313" key="4">
    <source>
        <dbReference type="EMBL" id="RDU74225.1"/>
    </source>
</evidence>
<dbReference type="InterPro" id="IPR000883">
    <property type="entry name" value="Cyt_C_Oxase_1"/>
</dbReference>
<evidence type="ECO:0000256" key="2">
    <source>
        <dbReference type="SAM" id="Phobius"/>
    </source>
</evidence>
<proteinExistence type="predicted"/>
<evidence type="ECO:0000259" key="3">
    <source>
        <dbReference type="PROSITE" id="PS50855"/>
    </source>
</evidence>
<reference evidence="4 5" key="1">
    <citation type="submission" date="2018-04" db="EMBL/GenBank/DDBJ databases">
        <title>Novel Campyloabacter and Helicobacter Species and Strains.</title>
        <authorList>
            <person name="Mannion A.J."/>
            <person name="Shen Z."/>
            <person name="Fox J.G."/>
        </authorList>
    </citation>
    <scope>NUCLEOTIDE SEQUENCE [LARGE SCALE GENOMIC DNA]</scope>
    <source>
        <strain evidence="4 5">MIT 04-9362</strain>
    </source>
</reference>
<feature type="transmembrane region" description="Helical" evidence="2">
    <location>
        <begin position="611"/>
        <end position="635"/>
    </location>
</feature>
<feature type="transmembrane region" description="Helical" evidence="2">
    <location>
        <begin position="405"/>
        <end position="425"/>
    </location>
</feature>